<dbReference type="PANTHER" id="PTHR30363:SF4">
    <property type="entry name" value="GLYCEROL-3-PHOSPHATE REGULON REPRESSOR"/>
    <property type="match status" value="1"/>
</dbReference>
<dbReference type="SUPFAM" id="SSF100950">
    <property type="entry name" value="NagB/RpiA/CoA transferase-like"/>
    <property type="match status" value="1"/>
</dbReference>
<dbReference type="SMART" id="SM00420">
    <property type="entry name" value="HTH_DEOR"/>
    <property type="match status" value="1"/>
</dbReference>
<evidence type="ECO:0000313" key="5">
    <source>
        <dbReference type="EMBL" id="QBZ90338.1"/>
    </source>
</evidence>
<proteinExistence type="predicted"/>
<dbReference type="SUPFAM" id="SSF46785">
    <property type="entry name" value="Winged helix' DNA-binding domain"/>
    <property type="match status" value="1"/>
</dbReference>
<protein>
    <submittedName>
        <fullName evidence="5">DeoR/GlpR transcriptional regulator</fullName>
    </submittedName>
</protein>
<sequence length="268" mass="28406">MTSPHEAFPGERQQLIRRRLAQYGRVIAADLASELNVSEHSIRRDLGALAAAGLCKRVYGGAILLPGAEGPLEVRVQQDTVRKSSLGQAAASLLRAGQHVFIDAGSTNLAIACAIDPQLELTLTTNSPLIAVQLMKLPRAEVIVLGGRLNPVAGGSIGLTAVQQLRQFSFDLCFLGACAIDPDNGVTAFGLDDAEFKRAVVAASGQVVAAVTNEKLSSVAHYQVASCEEIAVLVVEHDAPRERLEPFFGRVSKVMTAACEQRRGQGQA</sequence>
<dbReference type="Gene3D" id="3.40.50.1360">
    <property type="match status" value="1"/>
</dbReference>
<feature type="domain" description="HTH deoR-type" evidence="4">
    <location>
        <begin position="9"/>
        <end position="64"/>
    </location>
</feature>
<dbReference type="InterPro" id="IPR037171">
    <property type="entry name" value="NagB/RpiA_transferase-like"/>
</dbReference>
<name>A0A4P7PHW2_9PSED</name>
<dbReference type="AlphaFoldDB" id="A0A4P7PHW2"/>
<gene>
    <name evidence="5" type="ORF">EPZ47_17000</name>
</gene>
<dbReference type="KEGG" id="pvk:EPZ47_17000"/>
<dbReference type="GO" id="GO:0003700">
    <property type="term" value="F:DNA-binding transcription factor activity"/>
    <property type="evidence" value="ECO:0007669"/>
    <property type="project" value="InterPro"/>
</dbReference>
<dbReference type="InterPro" id="IPR036390">
    <property type="entry name" value="WH_DNA-bd_sf"/>
</dbReference>
<organism evidence="5 6">
    <name type="scientific">Pseudomonas viciae</name>
    <dbReference type="NCBI Taxonomy" id="2505979"/>
    <lineage>
        <taxon>Bacteria</taxon>
        <taxon>Pseudomonadati</taxon>
        <taxon>Pseudomonadota</taxon>
        <taxon>Gammaproteobacteria</taxon>
        <taxon>Pseudomonadales</taxon>
        <taxon>Pseudomonadaceae</taxon>
        <taxon>Pseudomonas</taxon>
    </lineage>
</organism>
<dbReference type="Proteomes" id="UP000296468">
    <property type="component" value="Chromosome"/>
</dbReference>
<dbReference type="Pfam" id="PF08220">
    <property type="entry name" value="HTH_DeoR"/>
    <property type="match status" value="1"/>
</dbReference>
<dbReference type="OrthoDB" id="9814815at2"/>
<evidence type="ECO:0000256" key="3">
    <source>
        <dbReference type="ARBA" id="ARBA00023163"/>
    </source>
</evidence>
<dbReference type="InterPro" id="IPR014036">
    <property type="entry name" value="DeoR-like_C"/>
</dbReference>
<accession>A0A4P7PHW2</accession>
<dbReference type="PRINTS" id="PR00037">
    <property type="entry name" value="HTHLACR"/>
</dbReference>
<reference evidence="5 6" key="1">
    <citation type="journal article" date="2019" name="Front. Microbiol.">
        <title>In silico and Genetic Analyses of Cyclic Lipopeptide Synthetic Gene Clusters in Pseudomonas sp. 11K1.</title>
        <authorList>
            <person name="Zhao H."/>
            <person name="Liu Y.P."/>
            <person name="Zhang L.Q."/>
        </authorList>
    </citation>
    <scope>NUCLEOTIDE SEQUENCE [LARGE SCALE GENOMIC DNA]</scope>
    <source>
        <strain evidence="5 6">11K1</strain>
    </source>
</reference>
<dbReference type="RefSeq" id="WP_135845862.1">
    <property type="nucleotide sequence ID" value="NZ_CP035088.1"/>
</dbReference>
<dbReference type="Pfam" id="PF00455">
    <property type="entry name" value="DeoRC"/>
    <property type="match status" value="1"/>
</dbReference>
<evidence type="ECO:0000259" key="4">
    <source>
        <dbReference type="PROSITE" id="PS51000"/>
    </source>
</evidence>
<keyword evidence="1" id="KW-0678">Repressor</keyword>
<dbReference type="InterPro" id="IPR001034">
    <property type="entry name" value="DeoR_HTH"/>
</dbReference>
<dbReference type="PANTHER" id="PTHR30363">
    <property type="entry name" value="HTH-TYPE TRANSCRIPTIONAL REGULATOR SRLR-RELATED"/>
    <property type="match status" value="1"/>
</dbReference>
<evidence type="ECO:0000256" key="2">
    <source>
        <dbReference type="ARBA" id="ARBA00023015"/>
    </source>
</evidence>
<dbReference type="SMART" id="SM01134">
    <property type="entry name" value="DeoRC"/>
    <property type="match status" value="1"/>
</dbReference>
<evidence type="ECO:0000256" key="1">
    <source>
        <dbReference type="ARBA" id="ARBA00022491"/>
    </source>
</evidence>
<dbReference type="InterPro" id="IPR050313">
    <property type="entry name" value="Carb_Metab_HTH_regulators"/>
</dbReference>
<keyword evidence="2" id="KW-0805">Transcription regulation</keyword>
<dbReference type="PROSITE" id="PS51000">
    <property type="entry name" value="HTH_DEOR_2"/>
    <property type="match status" value="1"/>
</dbReference>
<evidence type="ECO:0000313" key="6">
    <source>
        <dbReference type="Proteomes" id="UP000296468"/>
    </source>
</evidence>
<keyword evidence="3" id="KW-0804">Transcription</keyword>
<dbReference type="EMBL" id="CP035088">
    <property type="protein sequence ID" value="QBZ90338.1"/>
    <property type="molecule type" value="Genomic_DNA"/>
</dbReference>